<organism evidence="1 2">
    <name type="scientific">Felis catus</name>
    <name type="common">Cat</name>
    <name type="synonym">Felis silvestris catus</name>
    <dbReference type="NCBI Taxonomy" id="9685"/>
    <lineage>
        <taxon>Eukaryota</taxon>
        <taxon>Metazoa</taxon>
        <taxon>Chordata</taxon>
        <taxon>Craniata</taxon>
        <taxon>Vertebrata</taxon>
        <taxon>Euteleostomi</taxon>
        <taxon>Mammalia</taxon>
        <taxon>Eutheria</taxon>
        <taxon>Laurasiatheria</taxon>
        <taxon>Carnivora</taxon>
        <taxon>Feliformia</taxon>
        <taxon>Felidae</taxon>
        <taxon>Felinae</taxon>
        <taxon>Felis</taxon>
    </lineage>
</organism>
<dbReference type="GeneTree" id="ENSGT00510000047895"/>
<evidence type="ECO:0000313" key="1">
    <source>
        <dbReference type="Ensembl" id="ENSFCTP00005027506.1"/>
    </source>
</evidence>
<keyword evidence="2" id="KW-1185">Reference proteome</keyword>
<sequence>MHPPPPAADAMDFSQNSLFGYMEDLQELTIIERPVRRSLKTPEEIERLTVDEDLSDIERAVYLLSAGQDIQGTSVIANLPFLVRQNPAETLRRVLPKVRCLPRSMRMHTYLPREYGSHYVCPEGVTLWRRTLTGSPACGGSGNAVNGCGVVPDHSTGRISVNSYICPLLPPSHSATSGAQGCRCQQCMVGNSSLCNRSIAQRNPKT</sequence>
<gene>
    <name evidence="1" type="primary">PPP4R4</name>
</gene>
<dbReference type="InterPro" id="IPR039918">
    <property type="entry name" value="PPP4R4"/>
</dbReference>
<dbReference type="Ensembl" id="ENSFCTT00005039185.1">
    <property type="protein sequence ID" value="ENSFCTP00005027506.1"/>
    <property type="gene ID" value="ENSFCTG00005013565.1"/>
</dbReference>
<evidence type="ECO:0000313" key="2">
    <source>
        <dbReference type="Proteomes" id="UP000823872"/>
    </source>
</evidence>
<dbReference type="PANTHER" id="PTHR21467:SF0">
    <property type="entry name" value="SERINE_THREONINE-PROTEIN PHOSPHATASE 4 REGULATORY SUBUNIT 4"/>
    <property type="match status" value="1"/>
</dbReference>
<dbReference type="Proteomes" id="UP000823872">
    <property type="component" value="Chromosome B3"/>
</dbReference>
<proteinExistence type="predicted"/>
<reference evidence="1" key="3">
    <citation type="submission" date="2025-09" db="UniProtKB">
        <authorList>
            <consortium name="Ensembl"/>
        </authorList>
    </citation>
    <scope>IDENTIFICATION</scope>
    <source>
        <strain evidence="1">breed Abyssinian</strain>
    </source>
</reference>
<dbReference type="PANTHER" id="PTHR21467">
    <property type="entry name" value="PROTEIN PHOSPHATASE 4 REGULATORY SUBUNIT 4 PPP4R4"/>
    <property type="match status" value="1"/>
</dbReference>
<accession>A0ABI7Y095</accession>
<reference evidence="1 2" key="1">
    <citation type="submission" date="2021-02" db="EMBL/GenBank/DDBJ databases">
        <title>Safari Cat Assemblies.</title>
        <authorList>
            <person name="Bredemeyer K.R."/>
            <person name="Murphy W.J."/>
        </authorList>
    </citation>
    <scope>NUCLEOTIDE SEQUENCE [LARGE SCALE GENOMIC DNA]</scope>
</reference>
<protein>
    <recommendedName>
        <fullName evidence="3">Protein phosphatase 4 regulatory subunit 4</fullName>
    </recommendedName>
</protein>
<reference evidence="1" key="2">
    <citation type="submission" date="2025-08" db="UniProtKB">
        <authorList>
            <consortium name="Ensembl"/>
        </authorList>
    </citation>
    <scope>IDENTIFICATION</scope>
    <source>
        <strain evidence="1">breed Abyssinian</strain>
    </source>
</reference>
<evidence type="ECO:0008006" key="3">
    <source>
        <dbReference type="Google" id="ProtNLM"/>
    </source>
</evidence>
<name>A0ABI7Y095_FELCA</name>